<accession>A0A0F9CYT9</accession>
<reference evidence="1" key="1">
    <citation type="journal article" date="2015" name="Nature">
        <title>Complex archaea that bridge the gap between prokaryotes and eukaryotes.</title>
        <authorList>
            <person name="Spang A."/>
            <person name="Saw J.H."/>
            <person name="Jorgensen S.L."/>
            <person name="Zaremba-Niedzwiedzka K."/>
            <person name="Martijn J."/>
            <person name="Lind A.E."/>
            <person name="van Eijk R."/>
            <person name="Schleper C."/>
            <person name="Guy L."/>
            <person name="Ettema T.J."/>
        </authorList>
    </citation>
    <scope>NUCLEOTIDE SEQUENCE</scope>
</reference>
<protein>
    <submittedName>
        <fullName evidence="1">Uncharacterized protein</fullName>
    </submittedName>
</protein>
<gene>
    <name evidence="1" type="ORF">LCGC14_2552290</name>
</gene>
<proteinExistence type="predicted"/>
<organism evidence="1">
    <name type="scientific">marine sediment metagenome</name>
    <dbReference type="NCBI Taxonomy" id="412755"/>
    <lineage>
        <taxon>unclassified sequences</taxon>
        <taxon>metagenomes</taxon>
        <taxon>ecological metagenomes</taxon>
    </lineage>
</organism>
<dbReference type="EMBL" id="LAZR01041918">
    <property type="protein sequence ID" value="KKL10791.1"/>
    <property type="molecule type" value="Genomic_DNA"/>
</dbReference>
<dbReference type="AlphaFoldDB" id="A0A0F9CYT9"/>
<sequence length="71" mass="8075">MNKDLKVLEPTPIPASVSAIPCSRCGAKVRTIRFEVDRSSRLGPDIKYLCGDCLYILDRYLNNRELIEYKG</sequence>
<comment type="caution">
    <text evidence="1">The sequence shown here is derived from an EMBL/GenBank/DDBJ whole genome shotgun (WGS) entry which is preliminary data.</text>
</comment>
<evidence type="ECO:0000313" key="1">
    <source>
        <dbReference type="EMBL" id="KKL10791.1"/>
    </source>
</evidence>
<name>A0A0F9CYT9_9ZZZZ</name>